<evidence type="ECO:0000313" key="13">
    <source>
        <dbReference type="Proteomes" id="UP000037460"/>
    </source>
</evidence>
<proteinExistence type="predicted"/>
<dbReference type="PROSITE" id="PS50222">
    <property type="entry name" value="EF_HAND_2"/>
    <property type="match status" value="1"/>
</dbReference>
<evidence type="ECO:0000256" key="7">
    <source>
        <dbReference type="ARBA" id="ARBA00023136"/>
    </source>
</evidence>
<organism evidence="12 13">
    <name type="scientific">Chrysochromulina tobinii</name>
    <dbReference type="NCBI Taxonomy" id="1460289"/>
    <lineage>
        <taxon>Eukaryota</taxon>
        <taxon>Haptista</taxon>
        <taxon>Haptophyta</taxon>
        <taxon>Prymnesiophyceae</taxon>
        <taxon>Prymnesiales</taxon>
        <taxon>Chrysochromulinaceae</taxon>
        <taxon>Chrysochromulina</taxon>
    </lineage>
</organism>
<comment type="subcellular location">
    <subcellularLocation>
        <location evidence="1">Membrane</location>
        <topology evidence="1">Multi-pass membrane protein</topology>
    </subcellularLocation>
</comment>
<dbReference type="InterPro" id="IPR005821">
    <property type="entry name" value="Ion_trans_dom"/>
</dbReference>
<dbReference type="PANTHER" id="PTHR10037">
    <property type="entry name" value="VOLTAGE-GATED CATION CHANNEL CALCIUM AND SODIUM"/>
    <property type="match status" value="1"/>
</dbReference>
<feature type="transmembrane region" description="Helical" evidence="10">
    <location>
        <begin position="997"/>
        <end position="1022"/>
    </location>
</feature>
<evidence type="ECO:0000259" key="11">
    <source>
        <dbReference type="PROSITE" id="PS50222"/>
    </source>
</evidence>
<dbReference type="InterPro" id="IPR043203">
    <property type="entry name" value="VGCC_Ca_Na"/>
</dbReference>
<reference evidence="13" key="1">
    <citation type="journal article" date="2015" name="PLoS Genet.">
        <title>Genome Sequence and Transcriptome Analyses of Chrysochromulina tobin: Metabolic Tools for Enhanced Algal Fitness in the Prominent Order Prymnesiales (Haptophyceae).</title>
        <authorList>
            <person name="Hovde B.T."/>
            <person name="Deodato C.R."/>
            <person name="Hunsperger H.M."/>
            <person name="Ryken S.A."/>
            <person name="Yost W."/>
            <person name="Jha R.K."/>
            <person name="Patterson J."/>
            <person name="Monnat R.J. Jr."/>
            <person name="Barlow S.B."/>
            <person name="Starkenburg S.R."/>
            <person name="Cattolico R.A."/>
        </authorList>
    </citation>
    <scope>NUCLEOTIDE SEQUENCE</scope>
    <source>
        <strain evidence="13">CCMP291</strain>
    </source>
</reference>
<dbReference type="SUPFAM" id="SSF81324">
    <property type="entry name" value="Voltage-gated potassium channels"/>
    <property type="match status" value="4"/>
</dbReference>
<feature type="transmembrane region" description="Helical" evidence="10">
    <location>
        <begin position="700"/>
        <end position="719"/>
    </location>
</feature>
<feature type="region of interest" description="Disordered" evidence="9">
    <location>
        <begin position="69"/>
        <end position="104"/>
    </location>
</feature>
<feature type="transmembrane region" description="Helical" evidence="10">
    <location>
        <begin position="927"/>
        <end position="946"/>
    </location>
</feature>
<feature type="transmembrane region" description="Helical" evidence="10">
    <location>
        <begin position="567"/>
        <end position="587"/>
    </location>
</feature>
<evidence type="ECO:0000256" key="2">
    <source>
        <dbReference type="ARBA" id="ARBA00022448"/>
    </source>
</evidence>
<sequence length="1775" mass="194708">MRLRLRSHDAVAVCSSVAAGASSRTPPSSHADPAGEPRRPSAWFSSWRGSPASGSVAVEAASFLPPTAMLPPASGSDPAPTRLAARDPPPPALAPSFTQSSQSTQSFKKDFLNERAWYLKQRRALKKLQAAYRRRRWRMALHGHIPFVHGPCGARAFPIYRGDVLEGIEMPSGRQYRYTSLLCLAPSNRLRVLVVFLVESAWFERVSLLAIMLNCVALAAECSAAASAEPQAQTDLELLFTLGFTAELGLRVAAMGLTGHEWSYLSDAWNRLDCLVVVTSWMPLLFPSLGNLSSLRALRALRPLRMISRLPGMRRQVSTLLDSLPHLMDIAMLSFFVLVLFGILGLQLFRGSLRMRCYEAADVLAYAQGEATPLDPVGRSLVGVCHTHVEERLGSGVNQNGLNQHTQDARGSCDVGQQCLLYGSNPLHGTVGFDNIIQAWMTIFQCATLEGWTDVLDMTRGASALAGVYFVSLVVFGSFYIPNLCLAVLWHIYQTNSDGGEKRGERVALSGSTQAAPEGGAGIRVEDQAVHILQSRALAYLAKKRQMEKEETIQAWLVRTRKVAREVVSSSAFGAFTTALILFNLVLLNSEERPMDPSRLQILERCNLVIILLFTLEMLLKVGALGALGYWRDPLNRFDGIVVVIGLLDVGSAWVNVGVNAQVLRAFRLLRVLKLLRSWPSLQRLFAALQSLAIEDFFDLILLLGLILFIFALLGAELFGGQYLPPAFEAPPRTNFDSIGSAMITVFVIAIGEAWDHVWVDTKVAVGSSSALYFVALIICANYMLLNLVVALLIGSFEDSKDGKHGKDGALGARAPPSGLETGLSPLVHSDGEQGEEGQLLSEINGPPPAEMNGPLGWRGVHGPTGVNEPLGWLGRTRSWMRAWLAAQAADDRAFWLFEAEHPLRKAASDLIIWRVESAPLLSFDNAIIMVIVLSSITLCFDDCYLNESSELAATLRHVDAVVVAVFVIEMLLKALSRGFCLTPDAYLASGWNRLDAFILSGSLLSLWLSSFFPSLIGLRILRMLRPFRLISQLEGLRDTVELLLQAMPRVLDVLLVSFLLLDVSAILAVQVFGGKFGRCVSPSSLITRPPLGSGAYGTASHSAALPFATRAACEAAGYAWANPPFGNFDNVGHAMLLLFEMASLEGWTDVLFAGIDAVGVSEAPVRDHAPSQALFSIVWILVGSLCLLNLIVGVLMSTFHDIKRREEEGSELGLVMTEKQRAWVDVVSQLLAVVKPRARAPCPTHPWRAACHRLATWARFESVMLVVIVFNTCLMALDGFGLSKAMEDLLGALTLGCTVLFILEAVIKLLGLGPKLYFSSAWNLLDFGIVLLAIAELLLTWVATTSAEANPSVIRALRMVRLLRVLRTLRVVRMARGLRMLLMMLLYALPTLGNICGLYLIVNCVYALLAMQLFGNDSLDLSVAAGERPGTRAHFCTFGDAFLTLFECATGESWTALMHDQARSTWLAIPFFISYVILSTFIIFKMCIVLIIENFNLALKRDRHGLQPESADVFQDVWSQFDPEATGRMHVEYLIDFLRLLPPPLGLEPSEYPAGYVSAADVTRYAYMMDVRPRVRPRAGPTEDRRGGTWQPYVAFAEVLAVLAKDSYKDAGEADLERSLGGTLHRTRRTSGSAGRARRAVAWQEVLPAPSSKLGSELLDRLVAADVLSAEHAEQLRLAHQRHAADPASFPHARVTIDSEEEHLRHSLACAAIARSARRWQERRVAAGVALRAKARLRCRFEHGMLEQVAEARLAQWRAHEQTRAPQGGTVPLV</sequence>
<evidence type="ECO:0000256" key="1">
    <source>
        <dbReference type="ARBA" id="ARBA00004141"/>
    </source>
</evidence>
<feature type="transmembrane region" description="Helical" evidence="10">
    <location>
        <begin position="1174"/>
        <end position="1196"/>
    </location>
</feature>
<feature type="transmembrane region" description="Helical" evidence="10">
    <location>
        <begin position="643"/>
        <end position="667"/>
    </location>
</feature>
<dbReference type="GO" id="GO:0022843">
    <property type="term" value="F:voltage-gated monoatomic cation channel activity"/>
    <property type="evidence" value="ECO:0007669"/>
    <property type="project" value="UniProtKB-ARBA"/>
</dbReference>
<keyword evidence="7 10" id="KW-0472">Membrane</keyword>
<feature type="transmembrane region" description="Helical" evidence="10">
    <location>
        <begin position="468"/>
        <end position="493"/>
    </location>
</feature>
<feature type="transmembrane region" description="Helical" evidence="10">
    <location>
        <begin position="771"/>
        <end position="794"/>
    </location>
</feature>
<feature type="transmembrane region" description="Helical" evidence="10">
    <location>
        <begin position="1264"/>
        <end position="1284"/>
    </location>
</feature>
<dbReference type="PANTHER" id="PTHR10037:SF62">
    <property type="entry name" value="SODIUM CHANNEL PROTEIN 60E"/>
    <property type="match status" value="1"/>
</dbReference>
<evidence type="ECO:0000313" key="12">
    <source>
        <dbReference type="EMBL" id="KOO33659.1"/>
    </source>
</evidence>
<feature type="region of interest" description="Disordered" evidence="9">
    <location>
        <begin position="18"/>
        <end position="50"/>
    </location>
</feature>
<dbReference type="Gene3D" id="1.20.120.350">
    <property type="entry name" value="Voltage-gated potassium channels. Chain C"/>
    <property type="match status" value="4"/>
</dbReference>
<keyword evidence="6" id="KW-0406">Ion transport</keyword>
<feature type="transmembrane region" description="Helical" evidence="10">
    <location>
        <begin position="1385"/>
        <end position="1410"/>
    </location>
</feature>
<feature type="transmembrane region" description="Helical" evidence="10">
    <location>
        <begin position="739"/>
        <end position="759"/>
    </location>
</feature>
<dbReference type="Pfam" id="PF00520">
    <property type="entry name" value="Ion_trans"/>
    <property type="match status" value="4"/>
</dbReference>
<feature type="domain" description="EF-hand" evidence="11">
    <location>
        <begin position="1510"/>
        <end position="1545"/>
    </location>
</feature>
<gene>
    <name evidence="12" type="ORF">Ctob_013305</name>
</gene>
<feature type="transmembrane region" description="Helical" evidence="10">
    <location>
        <begin position="958"/>
        <end position="977"/>
    </location>
</feature>
<feature type="compositionally biased region" description="Low complexity" evidence="9">
    <location>
        <begin position="94"/>
        <end position="104"/>
    </location>
</feature>
<keyword evidence="2" id="KW-0813">Transport</keyword>
<keyword evidence="5 10" id="KW-1133">Transmembrane helix</keyword>
<feature type="transmembrane region" description="Helical" evidence="10">
    <location>
        <begin position="1054"/>
        <end position="1074"/>
    </location>
</feature>
<feature type="transmembrane region" description="Helical" evidence="10">
    <location>
        <begin position="608"/>
        <end position="631"/>
    </location>
</feature>
<evidence type="ECO:0000256" key="5">
    <source>
        <dbReference type="ARBA" id="ARBA00022989"/>
    </source>
</evidence>
<protein>
    <submittedName>
        <fullName evidence="12">Voltage-gated ion channel superfamily</fullName>
    </submittedName>
</protein>
<keyword evidence="3 10" id="KW-0812">Transmembrane</keyword>
<dbReference type="InterPro" id="IPR027359">
    <property type="entry name" value="Volt_channel_dom_sf"/>
</dbReference>
<evidence type="ECO:0000256" key="8">
    <source>
        <dbReference type="ARBA" id="ARBA00023303"/>
    </source>
</evidence>
<dbReference type="GO" id="GO:0005248">
    <property type="term" value="F:voltage-gated sodium channel activity"/>
    <property type="evidence" value="ECO:0007669"/>
    <property type="project" value="TreeGrafter"/>
</dbReference>
<dbReference type="GO" id="GO:0001518">
    <property type="term" value="C:voltage-gated sodium channel complex"/>
    <property type="evidence" value="ECO:0007669"/>
    <property type="project" value="TreeGrafter"/>
</dbReference>
<dbReference type="Gene3D" id="1.10.238.10">
    <property type="entry name" value="EF-hand"/>
    <property type="match status" value="1"/>
</dbReference>
<name>A0A0M0K4C6_9EUKA</name>
<keyword evidence="8" id="KW-0407">Ion channel</keyword>
<dbReference type="Proteomes" id="UP000037460">
    <property type="component" value="Unassembled WGS sequence"/>
</dbReference>
<accession>A0A0M0K4C6</accession>
<feature type="transmembrane region" description="Helical" evidence="10">
    <location>
        <begin position="1290"/>
        <end position="1313"/>
    </location>
</feature>
<feature type="region of interest" description="Disordered" evidence="9">
    <location>
        <begin position="801"/>
        <end position="846"/>
    </location>
</feature>
<dbReference type="OrthoDB" id="431720at2759"/>
<dbReference type="EMBL" id="JWZX01001460">
    <property type="protein sequence ID" value="KOO33659.1"/>
    <property type="molecule type" value="Genomic_DNA"/>
</dbReference>
<dbReference type="InterPro" id="IPR002048">
    <property type="entry name" value="EF_hand_dom"/>
</dbReference>
<evidence type="ECO:0000256" key="9">
    <source>
        <dbReference type="SAM" id="MobiDB-lite"/>
    </source>
</evidence>
<feature type="transmembrane region" description="Helical" evidence="10">
    <location>
        <begin position="1468"/>
        <end position="1493"/>
    </location>
</feature>
<keyword evidence="13" id="KW-1185">Reference proteome</keyword>
<dbReference type="Gene3D" id="1.10.287.70">
    <property type="match status" value="4"/>
</dbReference>
<evidence type="ECO:0000256" key="6">
    <source>
        <dbReference type="ARBA" id="ARBA00023065"/>
    </source>
</evidence>
<feature type="transmembrane region" description="Helical" evidence="10">
    <location>
        <begin position="1325"/>
        <end position="1345"/>
    </location>
</feature>
<dbReference type="InterPro" id="IPR031649">
    <property type="entry name" value="GPHH_dom"/>
</dbReference>
<dbReference type="GO" id="GO:0005509">
    <property type="term" value="F:calcium ion binding"/>
    <property type="evidence" value="ECO:0007669"/>
    <property type="project" value="InterPro"/>
</dbReference>
<comment type="caution">
    <text evidence="12">The sequence shown here is derived from an EMBL/GenBank/DDBJ whole genome shotgun (WGS) entry which is preliminary data.</text>
</comment>
<keyword evidence="4" id="KW-0677">Repeat</keyword>
<evidence type="ECO:0000256" key="4">
    <source>
        <dbReference type="ARBA" id="ARBA00022737"/>
    </source>
</evidence>
<dbReference type="Pfam" id="PF16905">
    <property type="entry name" value="GPHH"/>
    <property type="match status" value="1"/>
</dbReference>
<feature type="transmembrane region" description="Helical" evidence="10">
    <location>
        <begin position="330"/>
        <end position="349"/>
    </location>
</feature>
<evidence type="ECO:0000256" key="3">
    <source>
        <dbReference type="ARBA" id="ARBA00022692"/>
    </source>
</evidence>
<evidence type="ECO:0000256" key="10">
    <source>
        <dbReference type="SAM" id="Phobius"/>
    </source>
</evidence>